<dbReference type="PANTHER" id="PTHR24049:SF22">
    <property type="entry name" value="DROSOPHILA CRUMBS HOMOLOG"/>
    <property type="match status" value="1"/>
</dbReference>
<feature type="disulfide bond" evidence="6">
    <location>
        <begin position="378"/>
        <end position="387"/>
    </location>
</feature>
<feature type="disulfide bond" evidence="6">
    <location>
        <begin position="217"/>
        <end position="226"/>
    </location>
</feature>
<dbReference type="Gene3D" id="2.10.25.10">
    <property type="entry name" value="Laminin"/>
    <property type="match status" value="13"/>
</dbReference>
<keyword evidence="4 6" id="KW-1015">Disulfide bond</keyword>
<proteinExistence type="evidence at transcript level"/>
<dbReference type="SMART" id="SM00179">
    <property type="entry name" value="EGF_CA"/>
    <property type="match status" value="13"/>
</dbReference>
<feature type="disulfide bond" evidence="6">
    <location>
        <begin position="272"/>
        <end position="281"/>
    </location>
</feature>
<dbReference type="SUPFAM" id="SSF57196">
    <property type="entry name" value="EGF/Laminin"/>
    <property type="match status" value="13"/>
</dbReference>
<evidence type="ECO:0000256" key="7">
    <source>
        <dbReference type="SAM" id="Phobius"/>
    </source>
</evidence>
<feature type="domain" description="EGF-like" evidence="9">
    <location>
        <begin position="183"/>
        <end position="227"/>
    </location>
</feature>
<organism evidence="11">
    <name type="scientific">Halocynthia aurantium</name>
    <name type="common">Sea peach</name>
    <dbReference type="NCBI Taxonomy" id="254849"/>
    <lineage>
        <taxon>Eukaryota</taxon>
        <taxon>Metazoa</taxon>
        <taxon>Chordata</taxon>
        <taxon>Tunicata</taxon>
        <taxon>Ascidiacea</taxon>
        <taxon>Stolidobranchia</taxon>
        <taxon>Pyuridae</taxon>
        <taxon>Halocynthia</taxon>
    </lineage>
</organism>
<dbReference type="CDD" id="cd00054">
    <property type="entry name" value="EGF_CA"/>
    <property type="match status" value="9"/>
</dbReference>
<comment type="caution">
    <text evidence="6">Lacks conserved residue(s) required for the propagation of feature annotation.</text>
</comment>
<feature type="domain" description="EGF-like" evidence="9">
    <location>
        <begin position="238"/>
        <end position="282"/>
    </location>
</feature>
<feature type="disulfide bond" evidence="6">
    <location>
        <begin position="643"/>
        <end position="652"/>
    </location>
</feature>
<dbReference type="Gene3D" id="2.60.40.3210">
    <property type="entry name" value="Zona pellucida, ZP-N domain"/>
    <property type="match status" value="1"/>
</dbReference>
<sequence>MNSLKFSFLLLLCSVAEVLGVTNYCTTNPNPCINGGACVDPSTDQTVQSWYICRCLASYSGEHCEISMVVPSDLIGVEVFNCYTNPCLNGGLCVNGIQGGYCQCPSTATGTRCETRIIIDPIQSPGTSAYCTTFGNRCVNGGSCIDRTTSPTLTSWYICSCPIGYTGDHCEVGGGSQNPDVYYTYYCSRIGNPCQNGGLCVDRSSRPSITSWYMCSCISGYSGDHCEIIGGQGNGGVYTDYCRLVANPCGNGGSCTDRTTNPFIASLYTCTCLYGFSGVHCEIRDTQTDGGVNNYCTINPNPCINGGQCVDRTQDSTIVSWYICRCHGGYSGDHCEIGGQGNAVVNYCRLVANPCRNGGSCTDRTTNPFIASLYTCTCLHGFSGVHCEISGTQIDGGVNYCTVNPNPCINGGQCVDRTQDSTIVSWYICRCHGGYSGDHCEIRGVEIDGGVNYCTVNPNPCINGGQCVDKSQDSTVVSWYICRCHGGYSGDHCEIGGQDNAVMNYCRLVANPCINGGSCTDRSTNPFIASLYTCTCLHGFSGVHCEIRSIPNDVGNNYCTVNPNPCINGGQCVDKSQDFTIASWYICRCHGGYSGDHCEIGGQVNVGLYIGYCGRMTNPCRNGGSCTDRTTNPSIASGYTCRCLFGFSGDHCELRGVQIDGGADNYCTVNPNPCINGGQCVDMTQDSYIISGYICRCHGGYSGDHCENGNYIMGRAGAAICEDYNPCRNGGICKYDDGSFSCECPERCNGPLCDDCGEIPDPVGSGFEDYYSSYVCNPNPCKGDCICQPSCRHSNGYICKSTSGFLGKDCTIPVPKLICDTDRITITVSEGFVREYDRQLDNSLILISPDSRVTPSSCVVKMSTNGFYTYTILFPFDTCGTTKNSTSGGEVYTNIMWFNKVLSNTLFDVPVPAARFQCTYRREYNVITSLRPVAPTVETIYDSMTTLPSISLCKSPACPGTCPDHLSVSRGGFYTVGETIYVTMHLDIADLVDRGIVNTIHNMFLSCSENPDQTPDAIYIVQNGCGTSSGLPCDISHTGKGATVCVNFDTPRLPNCNQFFIHAELRSCKSTSLKTCTSVQSSYCTTNSWDRKKRAISNDTTTAEAYTVIGPIFIVTNASEGVPRVELFPEDVPETLSAVDFSSLGDNETDDNDTPEEPRPVKSRLQVWILILAAVLVVSLLSFAFVVSFVCKSKYEDGDLLVPKSPSV</sequence>
<dbReference type="AlphaFoldDB" id="Q5DWF3"/>
<feature type="disulfide bond" evidence="6">
    <location>
        <begin position="744"/>
        <end position="753"/>
    </location>
</feature>
<dbReference type="FunFam" id="2.10.25.10:FF:000118">
    <property type="entry name" value="protein delta homolog 2"/>
    <property type="match status" value="1"/>
</dbReference>
<gene>
    <name evidence="11" type="primary">vc130</name>
</gene>
<feature type="disulfide bond" evidence="6">
    <location>
        <begin position="55"/>
        <end position="64"/>
    </location>
</feature>
<keyword evidence="7" id="KW-0472">Membrane</keyword>
<dbReference type="SMART" id="SM00241">
    <property type="entry name" value="ZP"/>
    <property type="match status" value="1"/>
</dbReference>
<feature type="disulfide bond" evidence="6">
    <location>
        <begin position="697"/>
        <end position="706"/>
    </location>
</feature>
<evidence type="ECO:0000256" key="5">
    <source>
        <dbReference type="ARBA" id="ARBA00023180"/>
    </source>
</evidence>
<name>Q5DWF3_HALAU</name>
<dbReference type="InterPro" id="IPR001507">
    <property type="entry name" value="ZP_dom"/>
</dbReference>
<feature type="disulfide bond" evidence="6">
    <location>
        <begin position="589"/>
        <end position="598"/>
    </location>
</feature>
<feature type="domain" description="EGF-like" evidence="9">
    <location>
        <begin position="609"/>
        <end position="653"/>
    </location>
</feature>
<dbReference type="InterPro" id="IPR000742">
    <property type="entry name" value="EGF"/>
</dbReference>
<feature type="domain" description="EGF-like" evidence="9">
    <location>
        <begin position="397"/>
        <end position="441"/>
    </location>
</feature>
<evidence type="ECO:0000256" key="2">
    <source>
        <dbReference type="ARBA" id="ARBA00022729"/>
    </source>
</evidence>
<keyword evidence="2 8" id="KW-0732">Signal</keyword>
<dbReference type="Pfam" id="PF00008">
    <property type="entry name" value="EGF"/>
    <property type="match status" value="1"/>
</dbReference>
<keyword evidence="7" id="KW-1133">Transmembrane helix</keyword>
<evidence type="ECO:0000256" key="8">
    <source>
        <dbReference type="SAM" id="SignalP"/>
    </source>
</evidence>
<dbReference type="GO" id="GO:0032991">
    <property type="term" value="C:protein-containing complex"/>
    <property type="evidence" value="ECO:0007669"/>
    <property type="project" value="TreeGrafter"/>
</dbReference>
<evidence type="ECO:0000256" key="3">
    <source>
        <dbReference type="ARBA" id="ARBA00022737"/>
    </source>
</evidence>
<feature type="domain" description="EGF-like" evidence="9">
    <location>
        <begin position="344"/>
        <end position="388"/>
    </location>
</feature>
<dbReference type="SMART" id="SM00181">
    <property type="entry name" value="EGF"/>
    <property type="match status" value="15"/>
</dbReference>
<feature type="chain" id="PRO_5004255243" evidence="8">
    <location>
        <begin position="21"/>
        <end position="1208"/>
    </location>
</feature>
<reference evidence="11" key="1">
    <citation type="journal article" date="2005" name="Dev. Biol.">
        <title>Highly polymorphic vitelline-coat protein HaVC80 from the ascidian, Halocynthia aurantium: structural analysis and involvement in self/nonself recognition during fertilization.</title>
        <authorList>
            <person name="Ban S."/>
            <person name="Harada Y."/>
            <person name="Yokosawa H."/>
            <person name="Sawada H."/>
        </authorList>
    </citation>
    <scope>NUCLEOTIDE SEQUENCE</scope>
</reference>
<evidence type="ECO:0000259" key="9">
    <source>
        <dbReference type="PROSITE" id="PS50026"/>
    </source>
</evidence>
<dbReference type="InterPro" id="IPR001881">
    <property type="entry name" value="EGF-like_Ca-bd_dom"/>
</dbReference>
<feature type="disulfide bond" evidence="6">
    <location>
        <begin position="104"/>
        <end position="113"/>
    </location>
</feature>
<evidence type="ECO:0000256" key="1">
    <source>
        <dbReference type="ARBA" id="ARBA00022536"/>
    </source>
</evidence>
<keyword evidence="7" id="KW-0812">Transmembrane</keyword>
<feature type="disulfide bond" evidence="6">
    <location>
        <begin position="431"/>
        <end position="440"/>
    </location>
</feature>
<keyword evidence="5" id="KW-0325">Glycoprotein</keyword>
<feature type="domain" description="EGF-like" evidence="9">
    <location>
        <begin position="502"/>
        <end position="546"/>
    </location>
</feature>
<dbReference type="PROSITE" id="PS01186">
    <property type="entry name" value="EGF_2"/>
    <property type="match status" value="11"/>
</dbReference>
<feature type="disulfide bond" evidence="6">
    <location>
        <begin position="326"/>
        <end position="335"/>
    </location>
</feature>
<protein>
    <submittedName>
        <fullName evidence="11">Vitelline coat protein VC130</fullName>
    </submittedName>
</protein>
<feature type="domain" description="EGF-like" evidence="9">
    <location>
        <begin position="21"/>
        <end position="65"/>
    </location>
</feature>
<dbReference type="PROSITE" id="PS51034">
    <property type="entry name" value="ZP_2"/>
    <property type="match status" value="1"/>
</dbReference>
<dbReference type="PANTHER" id="PTHR24049">
    <property type="entry name" value="CRUMBS FAMILY MEMBER"/>
    <property type="match status" value="1"/>
</dbReference>
<dbReference type="GO" id="GO:0005886">
    <property type="term" value="C:plasma membrane"/>
    <property type="evidence" value="ECO:0007669"/>
    <property type="project" value="TreeGrafter"/>
</dbReference>
<feature type="disulfide bond" evidence="6">
    <location>
        <begin position="536"/>
        <end position="545"/>
    </location>
</feature>
<accession>Q5DWF3</accession>
<feature type="disulfide bond" evidence="6">
    <location>
        <begin position="484"/>
        <end position="493"/>
    </location>
</feature>
<feature type="transmembrane region" description="Helical" evidence="7">
    <location>
        <begin position="1167"/>
        <end position="1191"/>
    </location>
</feature>
<evidence type="ECO:0000259" key="10">
    <source>
        <dbReference type="PROSITE" id="PS51034"/>
    </source>
</evidence>
<dbReference type="GO" id="GO:0005509">
    <property type="term" value="F:calcium ion binding"/>
    <property type="evidence" value="ECO:0007669"/>
    <property type="project" value="InterPro"/>
</dbReference>
<evidence type="ECO:0000313" key="11">
    <source>
        <dbReference type="EMBL" id="BAD90011.1"/>
    </source>
</evidence>
<dbReference type="PROSITE" id="PS50026">
    <property type="entry name" value="EGF_3"/>
    <property type="match status" value="14"/>
</dbReference>
<dbReference type="GO" id="GO:0045197">
    <property type="term" value="P:establishment or maintenance of epithelial cell apical/basal polarity"/>
    <property type="evidence" value="ECO:0007669"/>
    <property type="project" value="TreeGrafter"/>
</dbReference>
<feature type="domain" description="EGF-like" evidence="9">
    <location>
        <begin position="663"/>
        <end position="707"/>
    </location>
</feature>
<feature type="domain" description="EGF-like" evidence="9">
    <location>
        <begin position="292"/>
        <end position="336"/>
    </location>
</feature>
<evidence type="ECO:0000256" key="6">
    <source>
        <dbReference type="PROSITE-ProRule" id="PRU00076"/>
    </source>
</evidence>
<dbReference type="PROSITE" id="PS00022">
    <property type="entry name" value="EGF_1"/>
    <property type="match status" value="14"/>
</dbReference>
<feature type="domain" description="EGF-like" evidence="9">
    <location>
        <begin position="78"/>
        <end position="114"/>
    </location>
</feature>
<feature type="domain" description="ZP" evidence="10">
    <location>
        <begin position="818"/>
        <end position="1083"/>
    </location>
</feature>
<feature type="domain" description="EGF-like" evidence="9">
    <location>
        <begin position="450"/>
        <end position="494"/>
    </location>
</feature>
<dbReference type="GO" id="GO:0007157">
    <property type="term" value="P:heterophilic cell-cell adhesion via plasma membrane cell adhesion molecules"/>
    <property type="evidence" value="ECO:0007669"/>
    <property type="project" value="TreeGrafter"/>
</dbReference>
<feature type="disulfide bond" evidence="6">
    <location>
        <begin position="161"/>
        <end position="170"/>
    </location>
</feature>
<feature type="domain" description="EGF-like" evidence="9">
    <location>
        <begin position="127"/>
        <end position="171"/>
    </location>
</feature>
<dbReference type="EMBL" id="AB188531">
    <property type="protein sequence ID" value="BAD90011.1"/>
    <property type="molecule type" value="mRNA"/>
</dbReference>
<keyword evidence="1 6" id="KW-0245">EGF-like domain</keyword>
<feature type="domain" description="EGF-like" evidence="9">
    <location>
        <begin position="717"/>
        <end position="754"/>
    </location>
</feature>
<feature type="domain" description="EGF-like" evidence="9">
    <location>
        <begin position="555"/>
        <end position="599"/>
    </location>
</feature>
<feature type="signal peptide" evidence="8">
    <location>
        <begin position="1"/>
        <end position="20"/>
    </location>
</feature>
<keyword evidence="3" id="KW-0677">Repeat</keyword>
<dbReference type="FunFam" id="2.10.25.10:FF:000012">
    <property type="entry name" value="Delta-like protein"/>
    <property type="match status" value="1"/>
</dbReference>
<dbReference type="InterPro" id="IPR051022">
    <property type="entry name" value="Notch_Cell-Fate_Det"/>
</dbReference>
<evidence type="ECO:0000256" key="4">
    <source>
        <dbReference type="ARBA" id="ARBA00023157"/>
    </source>
</evidence>